<dbReference type="GO" id="GO:0016020">
    <property type="term" value="C:membrane"/>
    <property type="evidence" value="ECO:0007669"/>
    <property type="project" value="UniProtKB-SubCell"/>
</dbReference>
<evidence type="ECO:0000259" key="11">
    <source>
        <dbReference type="PROSITE" id="PS51292"/>
    </source>
</evidence>
<feature type="domain" description="RING-CH-type" evidence="11">
    <location>
        <begin position="54"/>
        <end position="114"/>
    </location>
</feature>
<dbReference type="PROSITE" id="PS51292">
    <property type="entry name" value="ZF_RING_CH"/>
    <property type="match status" value="1"/>
</dbReference>
<keyword evidence="8 10" id="KW-1133">Transmembrane helix</keyword>
<keyword evidence="9 10" id="KW-0472">Membrane</keyword>
<evidence type="ECO:0000256" key="4">
    <source>
        <dbReference type="ARBA" id="ARBA00022723"/>
    </source>
</evidence>
<dbReference type="EMBL" id="WNWW01001011">
    <property type="protein sequence ID" value="KAF3420056.1"/>
    <property type="molecule type" value="Genomic_DNA"/>
</dbReference>
<proteinExistence type="predicted"/>
<dbReference type="Gene3D" id="3.30.40.10">
    <property type="entry name" value="Zinc/RING finger domain, C3HC4 (zinc finger)"/>
    <property type="match status" value="1"/>
</dbReference>
<dbReference type="InterPro" id="IPR011016">
    <property type="entry name" value="Znf_RING-CH"/>
</dbReference>
<evidence type="ECO:0000256" key="6">
    <source>
        <dbReference type="ARBA" id="ARBA00022786"/>
    </source>
</evidence>
<evidence type="ECO:0000256" key="10">
    <source>
        <dbReference type="SAM" id="Phobius"/>
    </source>
</evidence>
<evidence type="ECO:0000256" key="8">
    <source>
        <dbReference type="ARBA" id="ARBA00022989"/>
    </source>
</evidence>
<evidence type="ECO:0000313" key="12">
    <source>
        <dbReference type="EMBL" id="KAF3420056.1"/>
    </source>
</evidence>
<accession>A0A833VIW2</accession>
<evidence type="ECO:0000256" key="3">
    <source>
        <dbReference type="ARBA" id="ARBA00022692"/>
    </source>
</evidence>
<keyword evidence="6" id="KW-0833">Ubl conjugation pathway</keyword>
<dbReference type="PANTHER" id="PTHR46065">
    <property type="entry name" value="E3 UBIQUITIN-PROTEIN LIGASE MARCH 2/3 FAMILY MEMBER"/>
    <property type="match status" value="1"/>
</dbReference>
<keyword evidence="13" id="KW-1185">Reference proteome</keyword>
<gene>
    <name evidence="12" type="ORF">E2986_03330</name>
</gene>
<keyword evidence="7" id="KW-0862">Zinc</keyword>
<dbReference type="Proteomes" id="UP000655588">
    <property type="component" value="Unassembled WGS sequence"/>
</dbReference>
<dbReference type="SUPFAM" id="SSF57850">
    <property type="entry name" value="RING/U-box"/>
    <property type="match status" value="1"/>
</dbReference>
<dbReference type="GO" id="GO:0016567">
    <property type="term" value="P:protein ubiquitination"/>
    <property type="evidence" value="ECO:0007669"/>
    <property type="project" value="TreeGrafter"/>
</dbReference>
<reference evidence="12" key="1">
    <citation type="submission" date="2019-11" db="EMBL/GenBank/DDBJ databases">
        <title>The nuclear and mitochondrial genomes of Frieseomelitta varia - a highly eusocial stingless bee (Meliponini) with a permanently sterile worker caste.</title>
        <authorList>
            <person name="Freitas F.C.P."/>
            <person name="Lourenco A.P."/>
            <person name="Nunes F.M.F."/>
            <person name="Paschoal A.R."/>
            <person name="Abreu F.C.P."/>
            <person name="Barbin F.O."/>
            <person name="Bataglia L."/>
            <person name="Cardoso-Junior C.A.M."/>
            <person name="Cervoni M.S."/>
            <person name="Silva S.R."/>
            <person name="Dalarmi F."/>
            <person name="Del Lama M.A."/>
            <person name="Depintor T.S."/>
            <person name="Ferreira K.M."/>
            <person name="Goria P.S."/>
            <person name="Jaskot M.C."/>
            <person name="Lago D.C."/>
            <person name="Luna-Lucena D."/>
            <person name="Moda L.M."/>
            <person name="Nascimento L."/>
            <person name="Pedrino M."/>
            <person name="Rabico F.O."/>
            <person name="Sanches F.C."/>
            <person name="Santos D.E."/>
            <person name="Santos C.G."/>
            <person name="Vieira J."/>
            <person name="Lopes T.F."/>
            <person name="Barchuk A.R."/>
            <person name="Hartfelder K."/>
            <person name="Simoes Z.L.P."/>
            <person name="Bitondi M.M.G."/>
            <person name="Pinheiro D.G."/>
        </authorList>
    </citation>
    <scope>NUCLEOTIDE SEQUENCE</scope>
    <source>
        <strain evidence="12">USP_RPSP 00005682</strain>
        <tissue evidence="12">Whole individual</tissue>
    </source>
</reference>
<dbReference type="PANTHER" id="PTHR46065:SF3">
    <property type="entry name" value="FI20425P1"/>
    <property type="match status" value="1"/>
</dbReference>
<protein>
    <recommendedName>
        <fullName evidence="11">RING-CH-type domain-containing protein</fullName>
    </recommendedName>
</protein>
<comment type="caution">
    <text evidence="12">The sequence shown here is derived from an EMBL/GenBank/DDBJ whole genome shotgun (WGS) entry which is preliminary data.</text>
</comment>
<evidence type="ECO:0000256" key="1">
    <source>
        <dbReference type="ARBA" id="ARBA00004141"/>
    </source>
</evidence>
<dbReference type="SMART" id="SM00744">
    <property type="entry name" value="RINGv"/>
    <property type="match status" value="1"/>
</dbReference>
<feature type="transmembrane region" description="Helical" evidence="10">
    <location>
        <begin position="184"/>
        <end position="208"/>
    </location>
</feature>
<keyword evidence="3 10" id="KW-0812">Transmembrane</keyword>
<dbReference type="GO" id="GO:0008270">
    <property type="term" value="F:zinc ion binding"/>
    <property type="evidence" value="ECO:0007669"/>
    <property type="project" value="UniProtKB-KW"/>
</dbReference>
<comment type="subcellular location">
    <subcellularLocation>
        <location evidence="1">Membrane</location>
        <topology evidence="1">Multi-pass membrane protein</topology>
    </subcellularLocation>
</comment>
<dbReference type="GO" id="GO:0004842">
    <property type="term" value="F:ubiquitin-protein transferase activity"/>
    <property type="evidence" value="ECO:0007669"/>
    <property type="project" value="TreeGrafter"/>
</dbReference>
<name>A0A833VIW2_9HYME</name>
<feature type="transmembrane region" description="Helical" evidence="10">
    <location>
        <begin position="151"/>
        <end position="172"/>
    </location>
</feature>
<evidence type="ECO:0000256" key="9">
    <source>
        <dbReference type="ARBA" id="ARBA00023136"/>
    </source>
</evidence>
<evidence type="ECO:0000256" key="2">
    <source>
        <dbReference type="ARBA" id="ARBA00022679"/>
    </source>
</evidence>
<dbReference type="Pfam" id="PF12906">
    <property type="entry name" value="RINGv"/>
    <property type="match status" value="1"/>
</dbReference>
<organism evidence="12 13">
    <name type="scientific">Frieseomelitta varia</name>
    <dbReference type="NCBI Taxonomy" id="561572"/>
    <lineage>
        <taxon>Eukaryota</taxon>
        <taxon>Metazoa</taxon>
        <taxon>Ecdysozoa</taxon>
        <taxon>Arthropoda</taxon>
        <taxon>Hexapoda</taxon>
        <taxon>Insecta</taxon>
        <taxon>Pterygota</taxon>
        <taxon>Neoptera</taxon>
        <taxon>Endopterygota</taxon>
        <taxon>Hymenoptera</taxon>
        <taxon>Apocrita</taxon>
        <taxon>Aculeata</taxon>
        <taxon>Apoidea</taxon>
        <taxon>Anthophila</taxon>
        <taxon>Apidae</taxon>
        <taxon>Frieseomelitta</taxon>
    </lineage>
</organism>
<evidence type="ECO:0000256" key="5">
    <source>
        <dbReference type="ARBA" id="ARBA00022771"/>
    </source>
</evidence>
<dbReference type="InterPro" id="IPR013083">
    <property type="entry name" value="Znf_RING/FYVE/PHD"/>
</dbReference>
<keyword evidence="4" id="KW-0479">Metal-binding</keyword>
<dbReference type="AlphaFoldDB" id="A0A833VIW2"/>
<keyword evidence="2" id="KW-0808">Transferase</keyword>
<sequence length="278" mass="32925">MISQRSSVENVLEKIIVKIEAESNQKNTNINLTIKRKYNSKHESNKRPKLNLHESLNEATHCRICYDSSHQLPIIYPCKCKGTMGAIHLKCLEHWLEESNRNSCELCGHQFEVRRTPRYHVLHSIIIWVFLNQQQHQLYVRSLKADLLRSIIITPMAMGCSYICIVAADFYAKTNYDNFPPARWTTYLLLAMMSLLLFSYFIWMYMAIQYHQKIWFYWWQKTSTVRVILNPENRTSINYKSNISQLQFLSPKYSQQTWLNLSLLHTLVARDGTYDFTI</sequence>
<evidence type="ECO:0000256" key="7">
    <source>
        <dbReference type="ARBA" id="ARBA00022833"/>
    </source>
</evidence>
<keyword evidence="5" id="KW-0863">Zinc-finger</keyword>
<evidence type="ECO:0000313" key="13">
    <source>
        <dbReference type="Proteomes" id="UP000655588"/>
    </source>
</evidence>